<organism evidence="4 5">
    <name type="scientific">Sutterella massiliensis</name>
    <dbReference type="NCBI Taxonomy" id="1816689"/>
    <lineage>
        <taxon>Bacteria</taxon>
        <taxon>Pseudomonadati</taxon>
        <taxon>Pseudomonadota</taxon>
        <taxon>Betaproteobacteria</taxon>
        <taxon>Burkholderiales</taxon>
        <taxon>Sutterellaceae</taxon>
        <taxon>Sutterella</taxon>
    </lineage>
</organism>
<dbReference type="NCBIfam" id="NF033542">
    <property type="entry name" value="transpos_IS110"/>
    <property type="match status" value="1"/>
</dbReference>
<feature type="domain" description="Transposase IS110-like N-terminal" evidence="2">
    <location>
        <begin position="44"/>
        <end position="153"/>
    </location>
</feature>
<dbReference type="Proteomes" id="UP000715095">
    <property type="component" value="Unassembled WGS sequence"/>
</dbReference>
<dbReference type="InterPro" id="IPR003346">
    <property type="entry name" value="Transposase_20"/>
</dbReference>
<accession>A0ABS2DUS4</accession>
<dbReference type="Pfam" id="PF02371">
    <property type="entry name" value="Transposase_20"/>
    <property type="match status" value="1"/>
</dbReference>
<dbReference type="PANTHER" id="PTHR33055:SF3">
    <property type="entry name" value="PUTATIVE TRANSPOSASE FOR IS117-RELATED"/>
    <property type="match status" value="1"/>
</dbReference>
<proteinExistence type="predicted"/>
<dbReference type="EMBL" id="JACJJC010000108">
    <property type="protein sequence ID" value="MBM6705096.1"/>
    <property type="molecule type" value="Genomic_DNA"/>
</dbReference>
<dbReference type="InterPro" id="IPR002525">
    <property type="entry name" value="Transp_IS110-like_N"/>
</dbReference>
<name>A0ABS2DUS4_9BURK</name>
<dbReference type="RefSeq" id="WP_205104767.1">
    <property type="nucleotide sequence ID" value="NZ_JACJJC010000108.1"/>
</dbReference>
<evidence type="ECO:0000313" key="4">
    <source>
        <dbReference type="EMBL" id="MBM6705096.1"/>
    </source>
</evidence>
<feature type="region of interest" description="Disordered" evidence="1">
    <location>
        <begin position="276"/>
        <end position="307"/>
    </location>
</feature>
<gene>
    <name evidence="4" type="ORF">H6A60_11530</name>
</gene>
<evidence type="ECO:0000259" key="3">
    <source>
        <dbReference type="Pfam" id="PF02371"/>
    </source>
</evidence>
<sequence length="307" mass="33238">MSKKNTRRSLDTSISYAVIGLDLAKADAAVAAVPCSNDEMGLIDRMDYATLFEQAEKLPPTLFAMEPCCGYSHICLRLQSLGHDVKVISGRAVKNWIATHKANQKTDLNDAIALAKLALHGDALTPIRVKSVEQCRMATVQTIRRQLRTQATKSLVCFKSTCQSWGIVIPRGSLSTKKMEAAIAGAEDMLGAEVTSSLKILLDAYKATVQSINELDKKLDALVQNNEQARLMKSVLGIGTQTAARLATVTGDIKRFQTPRSYVAYIGLAPRNIITGHCGTPTPKKNGASRPVSNRGQGKVSRNGDRV</sequence>
<evidence type="ECO:0000313" key="5">
    <source>
        <dbReference type="Proteomes" id="UP000715095"/>
    </source>
</evidence>
<reference evidence="4 5" key="1">
    <citation type="journal article" date="2021" name="Sci. Rep.">
        <title>The distribution of antibiotic resistance genes in chicken gut microbiota commensals.</title>
        <authorList>
            <person name="Juricova H."/>
            <person name="Matiasovicova J."/>
            <person name="Kubasova T."/>
            <person name="Cejkova D."/>
            <person name="Rychlik I."/>
        </authorList>
    </citation>
    <scope>NUCLEOTIDE SEQUENCE [LARGE SCALE GENOMIC DNA]</scope>
    <source>
        <strain evidence="4 5">An829</strain>
    </source>
</reference>
<keyword evidence="5" id="KW-1185">Reference proteome</keyword>
<feature type="domain" description="Transposase IS116/IS110/IS902 C-terminal" evidence="3">
    <location>
        <begin position="230"/>
        <end position="278"/>
    </location>
</feature>
<comment type="caution">
    <text evidence="4">The sequence shown here is derived from an EMBL/GenBank/DDBJ whole genome shotgun (WGS) entry which is preliminary data.</text>
</comment>
<feature type="non-terminal residue" evidence="4">
    <location>
        <position position="307"/>
    </location>
</feature>
<dbReference type="InterPro" id="IPR047650">
    <property type="entry name" value="Transpos_IS110"/>
</dbReference>
<protein>
    <submittedName>
        <fullName evidence="4">IS110 family transposase</fullName>
    </submittedName>
</protein>
<evidence type="ECO:0000259" key="2">
    <source>
        <dbReference type="Pfam" id="PF01548"/>
    </source>
</evidence>
<dbReference type="Pfam" id="PF01548">
    <property type="entry name" value="DEDD_Tnp_IS110"/>
    <property type="match status" value="1"/>
</dbReference>
<evidence type="ECO:0000256" key="1">
    <source>
        <dbReference type="SAM" id="MobiDB-lite"/>
    </source>
</evidence>
<dbReference type="PANTHER" id="PTHR33055">
    <property type="entry name" value="TRANSPOSASE FOR INSERTION SEQUENCE ELEMENT IS1111A"/>
    <property type="match status" value="1"/>
</dbReference>